<dbReference type="SMART" id="SM00448">
    <property type="entry name" value="REC"/>
    <property type="match status" value="1"/>
</dbReference>
<keyword evidence="1 2" id="KW-0597">Phosphoprotein</keyword>
<dbReference type="InterPro" id="IPR001789">
    <property type="entry name" value="Sig_transdc_resp-reg_receiver"/>
</dbReference>
<dbReference type="PANTHER" id="PTHR44591:SF23">
    <property type="entry name" value="CHEY SUBFAMILY"/>
    <property type="match status" value="1"/>
</dbReference>
<dbReference type="OrthoDB" id="5456285at2"/>
<evidence type="ECO:0000313" key="5">
    <source>
        <dbReference type="Proteomes" id="UP000054683"/>
    </source>
</evidence>
<evidence type="ECO:0000313" key="4">
    <source>
        <dbReference type="EMBL" id="SAL42205.1"/>
    </source>
</evidence>
<organism evidence="4 5">
    <name type="scientific">Caballeronia udeis</name>
    <dbReference type="NCBI Taxonomy" id="1232866"/>
    <lineage>
        <taxon>Bacteria</taxon>
        <taxon>Pseudomonadati</taxon>
        <taxon>Pseudomonadota</taxon>
        <taxon>Betaproteobacteria</taxon>
        <taxon>Burkholderiales</taxon>
        <taxon>Burkholderiaceae</taxon>
        <taxon>Caballeronia</taxon>
    </lineage>
</organism>
<reference evidence="4 5" key="1">
    <citation type="submission" date="2016-01" db="EMBL/GenBank/DDBJ databases">
        <authorList>
            <person name="Oliw E.H."/>
        </authorList>
    </citation>
    <scope>NUCLEOTIDE SEQUENCE [LARGE SCALE GENOMIC DNA]</scope>
    <source>
        <strain evidence="4">LMG 27134</strain>
    </source>
</reference>
<protein>
    <submittedName>
        <fullName evidence="4">Two component transcriptional regulator</fullName>
    </submittedName>
</protein>
<dbReference type="Gene3D" id="3.40.50.2300">
    <property type="match status" value="1"/>
</dbReference>
<accession>A0A158HCV9</accession>
<sequence length="130" mass="13514">MNTITTAEILVIEDDAIMREALADWLRAAGYRVRQAADGRAGLAAAKLAAPALVVTDIYMPGTSGAVVIAELKQGYPDIPIIAISGLFNSGHGMDVDTAIALGAARALAKPFKRGDLLRAVADLIGSPTR</sequence>
<dbReference type="InterPro" id="IPR011006">
    <property type="entry name" value="CheY-like_superfamily"/>
</dbReference>
<dbReference type="EMBL" id="FCOK02000029">
    <property type="protein sequence ID" value="SAL42205.1"/>
    <property type="molecule type" value="Genomic_DNA"/>
</dbReference>
<dbReference type="PROSITE" id="PS50110">
    <property type="entry name" value="RESPONSE_REGULATORY"/>
    <property type="match status" value="1"/>
</dbReference>
<dbReference type="GO" id="GO:0000160">
    <property type="term" value="P:phosphorelay signal transduction system"/>
    <property type="evidence" value="ECO:0007669"/>
    <property type="project" value="InterPro"/>
</dbReference>
<gene>
    <name evidence="4" type="ORF">AWB69_04261</name>
</gene>
<evidence type="ECO:0000256" key="1">
    <source>
        <dbReference type="ARBA" id="ARBA00022553"/>
    </source>
</evidence>
<dbReference type="RefSeq" id="WP_062088143.1">
    <property type="nucleotide sequence ID" value="NZ_FCOK02000029.1"/>
</dbReference>
<dbReference type="Pfam" id="PF00072">
    <property type="entry name" value="Response_reg"/>
    <property type="match status" value="1"/>
</dbReference>
<feature type="modified residue" description="4-aspartylphosphate" evidence="2">
    <location>
        <position position="57"/>
    </location>
</feature>
<dbReference type="SUPFAM" id="SSF52172">
    <property type="entry name" value="CheY-like"/>
    <property type="match status" value="1"/>
</dbReference>
<evidence type="ECO:0000259" key="3">
    <source>
        <dbReference type="PROSITE" id="PS50110"/>
    </source>
</evidence>
<feature type="domain" description="Response regulatory" evidence="3">
    <location>
        <begin position="8"/>
        <end position="125"/>
    </location>
</feature>
<proteinExistence type="predicted"/>
<dbReference type="InterPro" id="IPR050595">
    <property type="entry name" value="Bact_response_regulator"/>
</dbReference>
<dbReference type="AlphaFoldDB" id="A0A158HCV9"/>
<name>A0A158HCV9_9BURK</name>
<dbReference type="Proteomes" id="UP000054683">
    <property type="component" value="Unassembled WGS sequence"/>
</dbReference>
<evidence type="ECO:0000256" key="2">
    <source>
        <dbReference type="PROSITE-ProRule" id="PRU00169"/>
    </source>
</evidence>
<dbReference type="PANTHER" id="PTHR44591">
    <property type="entry name" value="STRESS RESPONSE REGULATOR PROTEIN 1"/>
    <property type="match status" value="1"/>
</dbReference>